<dbReference type="Gene3D" id="3.40.50.150">
    <property type="entry name" value="Vaccinia Virus protein VP39"/>
    <property type="match status" value="1"/>
</dbReference>
<proteinExistence type="predicted"/>
<dbReference type="AlphaFoldDB" id="A0A5J4L445"/>
<dbReference type="GO" id="GO:0032259">
    <property type="term" value="P:methylation"/>
    <property type="evidence" value="ECO:0007669"/>
    <property type="project" value="UniProtKB-KW"/>
</dbReference>
<dbReference type="PANTHER" id="PTHR43861:SF6">
    <property type="entry name" value="METHYLTRANSFERASE TYPE 11"/>
    <property type="match status" value="1"/>
</dbReference>
<gene>
    <name evidence="1" type="ORF">A45J_1303</name>
</gene>
<keyword evidence="1" id="KW-0808">Transferase</keyword>
<protein>
    <submittedName>
        <fullName evidence="1">Class I SAM-dependent methyltransferase</fullName>
    </submittedName>
</protein>
<accession>A0A5J4L445</accession>
<dbReference type="PANTHER" id="PTHR43861">
    <property type="entry name" value="TRANS-ACONITATE 2-METHYLTRANSFERASE-RELATED"/>
    <property type="match status" value="1"/>
</dbReference>
<sequence>MQEIYSYICPICQGNTQLFFENVSNLLECKECGIVFDINASLDKAFYEDERASSIDGKKIKSRNRNVKQRVRLLKRFLKREYSLLDIGCGEGLFLKEAYKLVNDVKGIEPTKFYVEYAKNSLNLPVQQGFIEDFDFSQHPFDMVTMFHVLEHLYNPVQALKKVYSWLKPGGYLVIEVPNIKSRTALFKGSQWEMFTPEHKFYFSPTSLKYLLEMCNFQPVLMRSRDFDQYRIGIGKSLRKLGISIGKSKHKENISPNKKPNINLSKKQISPLRIVRKNIQLPIRALLGWLVMKLNRGDYIFVVSKKI</sequence>
<dbReference type="EMBL" id="BLAB01000001">
    <property type="protein sequence ID" value="GER93557.1"/>
    <property type="molecule type" value="Genomic_DNA"/>
</dbReference>
<dbReference type="SUPFAM" id="SSF53335">
    <property type="entry name" value="S-adenosyl-L-methionine-dependent methyltransferases"/>
    <property type="match status" value="1"/>
</dbReference>
<dbReference type="GO" id="GO:0008168">
    <property type="term" value="F:methyltransferase activity"/>
    <property type="evidence" value="ECO:0007669"/>
    <property type="project" value="UniProtKB-KW"/>
</dbReference>
<comment type="caution">
    <text evidence="1">The sequence shown here is derived from an EMBL/GenBank/DDBJ whole genome shotgun (WGS) entry which is preliminary data.</text>
</comment>
<organism evidence="1">
    <name type="scientific">hot springs metagenome</name>
    <dbReference type="NCBI Taxonomy" id="433727"/>
    <lineage>
        <taxon>unclassified sequences</taxon>
        <taxon>metagenomes</taxon>
        <taxon>ecological metagenomes</taxon>
    </lineage>
</organism>
<keyword evidence="1" id="KW-0489">Methyltransferase</keyword>
<dbReference type="InterPro" id="IPR029063">
    <property type="entry name" value="SAM-dependent_MTases_sf"/>
</dbReference>
<name>A0A5J4L445_9ZZZZ</name>
<reference evidence="1" key="1">
    <citation type="submission" date="2019-10" db="EMBL/GenBank/DDBJ databases">
        <title>Metagenomic sequencing of thiosulfate-disproportionating enrichment culture.</title>
        <authorList>
            <person name="Umezawa K."/>
            <person name="Kojima H."/>
            <person name="Fukui M."/>
        </authorList>
    </citation>
    <scope>NUCLEOTIDE SEQUENCE</scope>
    <source>
        <strain evidence="1">45J</strain>
    </source>
</reference>
<evidence type="ECO:0000313" key="1">
    <source>
        <dbReference type="EMBL" id="GER93557.1"/>
    </source>
</evidence>
<dbReference type="CDD" id="cd02440">
    <property type="entry name" value="AdoMet_MTases"/>
    <property type="match status" value="1"/>
</dbReference>
<dbReference type="Pfam" id="PF13489">
    <property type="entry name" value="Methyltransf_23"/>
    <property type="match status" value="1"/>
</dbReference>